<dbReference type="SMART" id="SM00530">
    <property type="entry name" value="HTH_XRE"/>
    <property type="match status" value="1"/>
</dbReference>
<dbReference type="RefSeq" id="WP_243553879.1">
    <property type="nucleotide sequence ID" value="NZ_CP094528.1"/>
</dbReference>
<dbReference type="EMBL" id="CP094528">
    <property type="protein sequence ID" value="UOE42920.1"/>
    <property type="molecule type" value="Genomic_DNA"/>
</dbReference>
<dbReference type="PROSITE" id="PS50943">
    <property type="entry name" value="HTH_CROC1"/>
    <property type="match status" value="1"/>
</dbReference>
<proteinExistence type="predicted"/>
<dbReference type="SUPFAM" id="SSF47413">
    <property type="entry name" value="lambda repressor-like DNA-binding domains"/>
    <property type="match status" value="1"/>
</dbReference>
<dbReference type="Pfam" id="PF01381">
    <property type="entry name" value="HTH_3"/>
    <property type="match status" value="1"/>
</dbReference>
<dbReference type="CDD" id="cd00093">
    <property type="entry name" value="HTH_XRE"/>
    <property type="match status" value="1"/>
</dbReference>
<dbReference type="Proteomes" id="UP000832097">
    <property type="component" value="Chromosome"/>
</dbReference>
<accession>A0ABY4BUP3</accession>
<organism evidence="2 3">
    <name type="scientific">Agromyces larvae</name>
    <dbReference type="NCBI Taxonomy" id="2929802"/>
    <lineage>
        <taxon>Bacteria</taxon>
        <taxon>Bacillati</taxon>
        <taxon>Actinomycetota</taxon>
        <taxon>Actinomycetes</taxon>
        <taxon>Micrococcales</taxon>
        <taxon>Microbacteriaceae</taxon>
        <taxon>Agromyces</taxon>
    </lineage>
</organism>
<name>A0ABY4BUP3_9MICO</name>
<evidence type="ECO:0000313" key="3">
    <source>
        <dbReference type="Proteomes" id="UP000832097"/>
    </source>
</evidence>
<dbReference type="InterPro" id="IPR001387">
    <property type="entry name" value="Cro/C1-type_HTH"/>
</dbReference>
<protein>
    <submittedName>
        <fullName evidence="2">Helix-turn-helix transcriptional regulator</fullName>
    </submittedName>
</protein>
<feature type="domain" description="HTH cro/C1-type" evidence="1">
    <location>
        <begin position="35"/>
        <end position="89"/>
    </location>
</feature>
<dbReference type="Gene3D" id="1.10.260.40">
    <property type="entry name" value="lambda repressor-like DNA-binding domains"/>
    <property type="match status" value="1"/>
</dbReference>
<evidence type="ECO:0000313" key="2">
    <source>
        <dbReference type="EMBL" id="UOE42920.1"/>
    </source>
</evidence>
<dbReference type="InterPro" id="IPR010982">
    <property type="entry name" value="Lambda_DNA-bd_dom_sf"/>
</dbReference>
<reference evidence="2 3" key="1">
    <citation type="submission" date="2022-03" db="EMBL/GenBank/DDBJ databases">
        <title>Mucilaginibacter sp. isolated from the gut of Protaetia brevitarsis seulensis larvae.</title>
        <authorList>
            <person name="Won M."/>
            <person name="Kim S.-J."/>
            <person name="Kwon S.-W."/>
        </authorList>
    </citation>
    <scope>NUCLEOTIDE SEQUENCE [LARGE SCALE GENOMIC DNA]</scope>
    <source>
        <strain evidence="2 3">CFWR-12</strain>
    </source>
</reference>
<keyword evidence="3" id="KW-1185">Reference proteome</keyword>
<sequence>MASITWHPSAESTAPPAPRLRPRRALWREAVGALLRRERLEQERTLADVARRAGVSIQHLSEVERGRKEASSEVLGAVGEALGLDLADLTAGVARMLATERREAPSVGRVIVLPTSVGPAGEGITSPPALGAPSAMLAA</sequence>
<evidence type="ECO:0000259" key="1">
    <source>
        <dbReference type="PROSITE" id="PS50943"/>
    </source>
</evidence>
<gene>
    <name evidence="2" type="ORF">MTO99_12055</name>
</gene>